<evidence type="ECO:0000313" key="3">
    <source>
        <dbReference type="Proteomes" id="UP000481852"/>
    </source>
</evidence>
<evidence type="ECO:0000313" key="2">
    <source>
        <dbReference type="EMBL" id="MSS15975.1"/>
    </source>
</evidence>
<comment type="caution">
    <text evidence="2">The sequence shown here is derived from an EMBL/GenBank/DDBJ whole genome shotgun (WGS) entry which is preliminary data.</text>
</comment>
<proteinExistence type="predicted"/>
<dbReference type="SMART" id="SM00100">
    <property type="entry name" value="cNMP"/>
    <property type="match status" value="1"/>
</dbReference>
<keyword evidence="3" id="KW-1185">Reference proteome</keyword>
<dbReference type="InterPro" id="IPR014710">
    <property type="entry name" value="RmlC-like_jellyroll"/>
</dbReference>
<dbReference type="SUPFAM" id="SSF51206">
    <property type="entry name" value="cAMP-binding domain-like"/>
    <property type="match status" value="1"/>
</dbReference>
<dbReference type="Gene3D" id="2.60.120.10">
    <property type="entry name" value="Jelly Rolls"/>
    <property type="match status" value="1"/>
</dbReference>
<reference evidence="2 3" key="1">
    <citation type="submission" date="2019-08" db="EMBL/GenBank/DDBJ databases">
        <title>In-depth cultivation of the pig gut microbiome towards novel bacterial diversity and tailored functional studies.</title>
        <authorList>
            <person name="Wylensek D."/>
            <person name="Hitch T.C.A."/>
            <person name="Clavel T."/>
        </authorList>
    </citation>
    <scope>NUCLEOTIDE SEQUENCE [LARGE SCALE GENOMIC DNA]</scope>
    <source>
        <strain evidence="2 3">Oil+RF-744-WCA-WT-11</strain>
    </source>
</reference>
<gene>
    <name evidence="2" type="ORF">FYJ35_13230</name>
</gene>
<evidence type="ECO:0000259" key="1">
    <source>
        <dbReference type="PROSITE" id="PS50042"/>
    </source>
</evidence>
<feature type="domain" description="Cyclic nucleotide-binding" evidence="1">
    <location>
        <begin position="16"/>
        <end position="99"/>
    </location>
</feature>
<dbReference type="AlphaFoldDB" id="A0A6L5X956"/>
<protein>
    <submittedName>
        <fullName evidence="2">Crp/Fnr family transcriptional regulator</fullName>
    </submittedName>
</protein>
<dbReference type="RefSeq" id="WP_154527347.1">
    <property type="nucleotide sequence ID" value="NZ_VULZ01000019.1"/>
</dbReference>
<organism evidence="2 3">
    <name type="scientific">Porcincola intestinalis</name>
    <dbReference type="NCBI Taxonomy" id="2606632"/>
    <lineage>
        <taxon>Bacteria</taxon>
        <taxon>Bacillati</taxon>
        <taxon>Bacillota</taxon>
        <taxon>Clostridia</taxon>
        <taxon>Lachnospirales</taxon>
        <taxon>Lachnospiraceae</taxon>
        <taxon>Porcincola</taxon>
    </lineage>
</organism>
<sequence length="217" mass="24654">MELAEIQDQQLMELPLFDQIDRNDIRPMLTCLGAFVREYRRKEYAVLDDELMAHVCVLMSGCIFMLKEDQEGHRSILTYIQPGELFGESFALRHSPVTSVSFLAARSSQVLCLPLAKTLHTCSNRCVFHETLVSNLYELLSRKNLALMQKIDILSRDTLRDKLLSFLRLQLTGDSKAGASRGLSIQGSTVTLPMNKSELARYLNVNRTSLCRELHAM</sequence>
<dbReference type="Pfam" id="PF00027">
    <property type="entry name" value="cNMP_binding"/>
    <property type="match status" value="1"/>
</dbReference>
<dbReference type="InterPro" id="IPR018490">
    <property type="entry name" value="cNMP-bd_dom_sf"/>
</dbReference>
<accession>A0A6L5X956</accession>
<dbReference type="EMBL" id="VULZ01000019">
    <property type="protein sequence ID" value="MSS15975.1"/>
    <property type="molecule type" value="Genomic_DNA"/>
</dbReference>
<dbReference type="PROSITE" id="PS50042">
    <property type="entry name" value="CNMP_BINDING_3"/>
    <property type="match status" value="1"/>
</dbReference>
<dbReference type="CDD" id="cd00038">
    <property type="entry name" value="CAP_ED"/>
    <property type="match status" value="1"/>
</dbReference>
<name>A0A6L5X956_9FIRM</name>
<dbReference type="Proteomes" id="UP000481852">
    <property type="component" value="Unassembled WGS sequence"/>
</dbReference>
<dbReference type="InterPro" id="IPR000595">
    <property type="entry name" value="cNMP-bd_dom"/>
</dbReference>